<reference evidence="3 4" key="1">
    <citation type="submission" date="2014-08" db="EMBL/GenBank/DDBJ databases">
        <title>Comparative genomics of the Paenibacillus odorifer group.</title>
        <authorList>
            <person name="den Bakker H.C."/>
            <person name="Tsai Y.-C."/>
            <person name="Martin N."/>
            <person name="Korlach J."/>
            <person name="Wiedmann M."/>
        </authorList>
    </citation>
    <scope>NUCLEOTIDE SEQUENCE [LARGE SCALE GENOMIC DNA]</scope>
    <source>
        <strain evidence="3 4">DSM 15220</strain>
    </source>
</reference>
<dbReference type="PROSITE" id="PS51272">
    <property type="entry name" value="SLH"/>
    <property type="match status" value="1"/>
</dbReference>
<dbReference type="Gene3D" id="3.40.710.10">
    <property type="entry name" value="DD-peptidase/beta-lactamase superfamily"/>
    <property type="match status" value="1"/>
</dbReference>
<dbReference type="PANTHER" id="PTHR46825:SF9">
    <property type="entry name" value="BETA-LACTAMASE-RELATED DOMAIN-CONTAINING PROTEIN"/>
    <property type="match status" value="1"/>
</dbReference>
<evidence type="ECO:0000259" key="2">
    <source>
        <dbReference type="PROSITE" id="PS51272"/>
    </source>
</evidence>
<dbReference type="SUPFAM" id="SSF56601">
    <property type="entry name" value="beta-lactamase/transpeptidase-like"/>
    <property type="match status" value="1"/>
</dbReference>
<dbReference type="InterPro" id="IPR050491">
    <property type="entry name" value="AmpC-like"/>
</dbReference>
<evidence type="ECO:0000256" key="1">
    <source>
        <dbReference type="SAM" id="SignalP"/>
    </source>
</evidence>
<dbReference type="RefSeq" id="WP_052415718.1">
    <property type="nucleotide sequence ID" value="NZ_CP009287.1"/>
</dbReference>
<protein>
    <recommendedName>
        <fullName evidence="2">SLH domain-containing protein</fullName>
    </recommendedName>
</protein>
<accession>A0A089MC16</accession>
<dbReference type="InterPro" id="IPR001119">
    <property type="entry name" value="SLH_dom"/>
</dbReference>
<evidence type="ECO:0000313" key="3">
    <source>
        <dbReference type="EMBL" id="AIQ69018.1"/>
    </source>
</evidence>
<dbReference type="PANTHER" id="PTHR46825">
    <property type="entry name" value="D-ALANYL-D-ALANINE-CARBOXYPEPTIDASE/ENDOPEPTIDASE AMPH"/>
    <property type="match status" value="1"/>
</dbReference>
<organism evidence="3 4">
    <name type="scientific">Paenibacillus graminis</name>
    <dbReference type="NCBI Taxonomy" id="189425"/>
    <lineage>
        <taxon>Bacteria</taxon>
        <taxon>Bacillati</taxon>
        <taxon>Bacillota</taxon>
        <taxon>Bacilli</taxon>
        <taxon>Bacillales</taxon>
        <taxon>Paenibacillaceae</taxon>
        <taxon>Paenibacillus</taxon>
    </lineage>
</organism>
<dbReference type="InterPro" id="IPR012338">
    <property type="entry name" value="Beta-lactam/transpept-like"/>
</dbReference>
<dbReference type="HOGENOM" id="CLU_022757_0_0_9"/>
<keyword evidence="4" id="KW-1185">Reference proteome</keyword>
<proteinExistence type="predicted"/>
<gene>
    <name evidence="3" type="ORF">PGRAT_16335</name>
</gene>
<feature type="domain" description="SLH" evidence="2">
    <location>
        <begin position="577"/>
        <end position="640"/>
    </location>
</feature>
<dbReference type="Proteomes" id="UP000029500">
    <property type="component" value="Chromosome"/>
</dbReference>
<evidence type="ECO:0000313" key="4">
    <source>
        <dbReference type="Proteomes" id="UP000029500"/>
    </source>
</evidence>
<dbReference type="Pfam" id="PF00395">
    <property type="entry name" value="SLH"/>
    <property type="match status" value="2"/>
</dbReference>
<dbReference type="KEGG" id="pgm:PGRAT_16335"/>
<dbReference type="STRING" id="189425.PGRAT_16335"/>
<dbReference type="EMBL" id="CP009287">
    <property type="protein sequence ID" value="AIQ69018.1"/>
    <property type="molecule type" value="Genomic_DNA"/>
</dbReference>
<feature type="signal peptide" evidence="1">
    <location>
        <begin position="1"/>
        <end position="31"/>
    </location>
</feature>
<dbReference type="Pfam" id="PF00144">
    <property type="entry name" value="Beta-lactamase"/>
    <property type="match status" value="1"/>
</dbReference>
<feature type="chain" id="PRO_5038903197" description="SLH domain-containing protein" evidence="1">
    <location>
        <begin position="32"/>
        <end position="700"/>
    </location>
</feature>
<name>A0A089MC16_9BACL</name>
<dbReference type="eggNOG" id="COG1680">
    <property type="taxonomic scope" value="Bacteria"/>
</dbReference>
<dbReference type="AlphaFoldDB" id="A0A089MC16"/>
<keyword evidence="1" id="KW-0732">Signal</keyword>
<sequence>MNRKKKRASRTFGILTVLLMVSLAAESSVYAGAPSEWDSAAAVPASTGSASLPVLDTAALTAKTDGPREAKEVEAFLDAFFAREDIRQKAGAVAVSVVQGGKVLASKGYGITDRTSKAKVEASRTTFRIASVSKVFTAAAVMQLVQAGKVSLQDNIEKYLDGYPLTNPFGTPVTIEDLLTHTSGFEVREPSDASYLMDDSQKPVSLKESILEQFPPVVREPGTSYMYDNFASRLLGYIVQQASGEPFGSYMQQHLFKPLGMHSSSFSRSKELAGRLASSYDSEGKPIPVYHFSPGEWPEGSMISTASDMALFMKAFLNNGRTADGTVVLSPESIKAMSAYHVAIHPDLPDMTYGFEAPALPSKTNGENVISKGGDILGFSSLLWLLPDRKTGVFITYNANQDLRDEFFAAFMDHYYSGHPTSFGTKGFKPQSRESLAKFAGLYSDLRIKLLTRVEVSGTGTLSVSDLKGGRHELRQVEDTLFIDEQGKPLAFKADGAGRINDLKYSNLYSYAAKIPENPAGFPDVTEGHPYAKYILGLKSLGYLADDLSKPFQPGEAVTRGAFVQAFNAVWSIPESSKPPAFKDTANSPYRRAIQAAVESGLLEGAGEGLFEPDRPIRREEAAVIVFRLLAGSGMRKPDSTTKLVPGTSKWAEEAVSSAVVWKLHGPEVTESKGVFDYGSQRTLNKQELAALLFTMLLPD</sequence>
<dbReference type="InterPro" id="IPR001466">
    <property type="entry name" value="Beta-lactam-related"/>
</dbReference>